<dbReference type="Proteomes" id="UP000187181">
    <property type="component" value="Unassembled WGS sequence"/>
</dbReference>
<dbReference type="EMBL" id="FTPP01000001">
    <property type="protein sequence ID" value="SIT75359.1"/>
    <property type="molecule type" value="Genomic_DNA"/>
</dbReference>
<dbReference type="PANTHER" id="PTHR34216">
    <property type="match status" value="1"/>
</dbReference>
<dbReference type="Pfam" id="PF01522">
    <property type="entry name" value="Polysacc_deac_1"/>
    <property type="match status" value="1"/>
</dbReference>
<keyword evidence="5" id="KW-1185">Reference proteome</keyword>
<evidence type="ECO:0000313" key="4">
    <source>
        <dbReference type="EMBL" id="SIT75359.1"/>
    </source>
</evidence>
<dbReference type="InterPro" id="IPR011330">
    <property type="entry name" value="Glyco_hydro/deAcase_b/a-brl"/>
</dbReference>
<dbReference type="InterPro" id="IPR002509">
    <property type="entry name" value="NODB_dom"/>
</dbReference>
<dbReference type="SUPFAM" id="SSF88713">
    <property type="entry name" value="Glycoside hydrolase/deacetylase"/>
    <property type="match status" value="1"/>
</dbReference>
<protein>
    <submittedName>
        <fullName evidence="4">Polysaccharide deacetylase</fullName>
    </submittedName>
</protein>
<dbReference type="InterPro" id="IPR051398">
    <property type="entry name" value="Polysacch_Deacetylase"/>
</dbReference>
<dbReference type="STRING" id="1317125.SAMN05444128_0203"/>
<accession>A0A1R3WBF3</accession>
<evidence type="ECO:0000259" key="3">
    <source>
        <dbReference type="PROSITE" id="PS51677"/>
    </source>
</evidence>
<evidence type="ECO:0000256" key="1">
    <source>
        <dbReference type="ARBA" id="ARBA00004613"/>
    </source>
</evidence>
<name>A0A1R3WBF3_9BACT</name>
<dbReference type="GO" id="GO:0016810">
    <property type="term" value="F:hydrolase activity, acting on carbon-nitrogen (but not peptide) bonds"/>
    <property type="evidence" value="ECO:0007669"/>
    <property type="project" value="InterPro"/>
</dbReference>
<dbReference type="AlphaFoldDB" id="A0A1R3WBF3"/>
<dbReference type="PROSITE" id="PS51677">
    <property type="entry name" value="NODB"/>
    <property type="match status" value="1"/>
</dbReference>
<dbReference type="OrthoDB" id="9778320at2"/>
<feature type="domain" description="NodB homology" evidence="3">
    <location>
        <begin position="82"/>
        <end position="326"/>
    </location>
</feature>
<dbReference type="Gene3D" id="3.20.20.370">
    <property type="entry name" value="Glycoside hydrolase/deacetylase"/>
    <property type="match status" value="1"/>
</dbReference>
<dbReference type="GO" id="GO:0005975">
    <property type="term" value="P:carbohydrate metabolic process"/>
    <property type="evidence" value="ECO:0007669"/>
    <property type="project" value="InterPro"/>
</dbReference>
<evidence type="ECO:0000256" key="2">
    <source>
        <dbReference type="ARBA" id="ARBA00022729"/>
    </source>
</evidence>
<proteinExistence type="predicted"/>
<evidence type="ECO:0000313" key="5">
    <source>
        <dbReference type="Proteomes" id="UP000187181"/>
    </source>
</evidence>
<organism evidence="4 5">
    <name type="scientific">Pontibacter indicus</name>
    <dbReference type="NCBI Taxonomy" id="1317125"/>
    <lineage>
        <taxon>Bacteria</taxon>
        <taxon>Pseudomonadati</taxon>
        <taxon>Bacteroidota</taxon>
        <taxon>Cytophagia</taxon>
        <taxon>Cytophagales</taxon>
        <taxon>Hymenobacteraceae</taxon>
        <taxon>Pontibacter</taxon>
    </lineage>
</organism>
<dbReference type="PANTHER" id="PTHR34216:SF3">
    <property type="entry name" value="POLY-BETA-1,6-N-ACETYL-D-GLUCOSAMINE N-DEACETYLASE"/>
    <property type="match status" value="1"/>
</dbReference>
<dbReference type="CDD" id="cd10918">
    <property type="entry name" value="CE4_NodB_like_5s_6s"/>
    <property type="match status" value="1"/>
</dbReference>
<gene>
    <name evidence="4" type="ORF">SAMN05444128_0203</name>
</gene>
<reference evidence="5" key="1">
    <citation type="submission" date="2017-01" db="EMBL/GenBank/DDBJ databases">
        <authorList>
            <person name="Varghese N."/>
            <person name="Submissions S."/>
        </authorList>
    </citation>
    <scope>NUCLEOTIDE SEQUENCE [LARGE SCALE GENOMIC DNA]</scope>
    <source>
        <strain evidence="5">LP100</strain>
    </source>
</reference>
<dbReference type="RefSeq" id="WP_083704039.1">
    <property type="nucleotide sequence ID" value="NZ_FTPP01000001.1"/>
</dbReference>
<keyword evidence="2" id="KW-0732">Signal</keyword>
<dbReference type="GO" id="GO:0005576">
    <property type="term" value="C:extracellular region"/>
    <property type="evidence" value="ECO:0007669"/>
    <property type="project" value="UniProtKB-SubCell"/>
</dbReference>
<comment type="subcellular location">
    <subcellularLocation>
        <location evidence="1">Secreted</location>
    </subcellularLocation>
</comment>
<sequence length="326" mass="37699">MDLSFRNLSSWLLAEALIALGYVRRARLKYLNGDYILSLYFHNPSKKEFEACVKWLIKHKFTFISVKDLESINNGERPFPKGGVLLTVDDGWASNETNIVEVIAKYEIPVAIFISTHPVEEGSYWWSYLGFRKSKNNDKRIEFLKKVSNSERLAVVDTFKKQFTLSREAMTIEQIHKISKSFLVTIGGHTHSHPILPNCDYLQLYDELNTSKQKLESWINKEIAFFAYPNGDYTIREIQVLKDCGYRLAFSNVPHYISRQHLQNHFELPRIGLLEGASLAENICRMVGVWHPTIKNIKAMFNWDTSIADKTVNYKVKKADLAVVKK</sequence>